<dbReference type="InterPro" id="IPR036259">
    <property type="entry name" value="MFS_trans_sf"/>
</dbReference>
<name>A0A6I6ERP8_9CLOT</name>
<evidence type="ECO:0000313" key="3">
    <source>
        <dbReference type="Proteomes" id="UP000422764"/>
    </source>
</evidence>
<dbReference type="AlphaFoldDB" id="A0A6I6ERP8"/>
<evidence type="ECO:0000313" key="2">
    <source>
        <dbReference type="EMBL" id="QGU96432.1"/>
    </source>
</evidence>
<evidence type="ECO:0008006" key="4">
    <source>
        <dbReference type="Google" id="ProtNLM"/>
    </source>
</evidence>
<organism evidence="2 3">
    <name type="scientific">Clostridium bovifaecis</name>
    <dbReference type="NCBI Taxonomy" id="2184719"/>
    <lineage>
        <taxon>Bacteria</taxon>
        <taxon>Bacillati</taxon>
        <taxon>Bacillota</taxon>
        <taxon>Clostridia</taxon>
        <taxon>Eubacteriales</taxon>
        <taxon>Clostridiaceae</taxon>
        <taxon>Clostridium</taxon>
    </lineage>
</organism>
<keyword evidence="1" id="KW-0812">Transmembrane</keyword>
<proteinExistence type="predicted"/>
<feature type="transmembrane region" description="Helical" evidence="1">
    <location>
        <begin position="64"/>
        <end position="87"/>
    </location>
</feature>
<protein>
    <recommendedName>
        <fullName evidence="4">MFS transporter</fullName>
    </recommendedName>
</protein>
<keyword evidence="3" id="KW-1185">Reference proteome</keyword>
<accession>A0A6I6ERP8</accession>
<dbReference type="Proteomes" id="UP000422764">
    <property type="component" value="Chromosome"/>
</dbReference>
<gene>
    <name evidence="2" type="ORF">GOM49_16195</name>
</gene>
<evidence type="ECO:0000256" key="1">
    <source>
        <dbReference type="SAM" id="Phobius"/>
    </source>
</evidence>
<keyword evidence="1" id="KW-0472">Membrane</keyword>
<keyword evidence="1" id="KW-1133">Transmembrane helix</keyword>
<dbReference type="EMBL" id="CP046522">
    <property type="protein sequence ID" value="QGU96432.1"/>
    <property type="molecule type" value="Genomic_DNA"/>
</dbReference>
<reference evidence="2 3" key="1">
    <citation type="submission" date="2019-12" db="EMBL/GenBank/DDBJ databases">
        <title>Genome sequenceing of Clostridium bovifaecis.</title>
        <authorList>
            <person name="Yao Y."/>
        </authorList>
    </citation>
    <scope>NUCLEOTIDE SEQUENCE [LARGE SCALE GENOMIC DNA]</scope>
    <source>
        <strain evidence="2 3">BXX</strain>
    </source>
</reference>
<dbReference type="Gene3D" id="1.20.1250.20">
    <property type="entry name" value="MFS general substrate transporter like domains"/>
    <property type="match status" value="1"/>
</dbReference>
<sequence>MLLGISTIFIGIPIIPKLMIFNNSTYFVYYIICLLIGGVAVVSANIPMSIIIQRETPDNIRGRIFGLLETLCIGISPIGLILSGLLIEKIPVYILPILSGIAMIILTVKMASNDEIKTI</sequence>
<feature type="transmembrane region" description="Helical" evidence="1">
    <location>
        <begin position="27"/>
        <end position="52"/>
    </location>
</feature>
<feature type="transmembrane region" description="Helical" evidence="1">
    <location>
        <begin position="93"/>
        <end position="111"/>
    </location>
</feature>
<dbReference type="SUPFAM" id="SSF103473">
    <property type="entry name" value="MFS general substrate transporter"/>
    <property type="match status" value="1"/>
</dbReference>